<evidence type="ECO:0000313" key="3">
    <source>
        <dbReference type="Proteomes" id="UP000028349"/>
    </source>
</evidence>
<reference evidence="1 3" key="1">
    <citation type="submission" date="2014-07" db="EMBL/GenBank/DDBJ databases">
        <authorList>
            <person name="Pisani N.G."/>
            <person name="Newman J.D."/>
        </authorList>
    </citation>
    <scope>NUCLEOTIDE SEQUENCE [LARGE SCALE GENOMIC DNA]</scope>
    <source>
        <strain evidence="1 3">LMG 24720</strain>
    </source>
</reference>
<dbReference type="PANTHER" id="PTHR33639:SF2">
    <property type="entry name" value="DUF393 DOMAIN-CONTAINING PROTEIN"/>
    <property type="match status" value="1"/>
</dbReference>
<dbReference type="AlphaFoldDB" id="A0A3S4UY80"/>
<organism evidence="2 4">
    <name type="scientific">Kaistella antarctica</name>
    <dbReference type="NCBI Taxonomy" id="266748"/>
    <lineage>
        <taxon>Bacteria</taxon>
        <taxon>Pseudomonadati</taxon>
        <taxon>Bacteroidota</taxon>
        <taxon>Flavobacteriia</taxon>
        <taxon>Flavobacteriales</taxon>
        <taxon>Weeksellaceae</taxon>
        <taxon>Chryseobacterium group</taxon>
        <taxon>Kaistella</taxon>
    </lineage>
</organism>
<gene>
    <name evidence="1" type="ORF">HY04_02670</name>
    <name evidence="2" type="ORF">NCTC13489_00093</name>
</gene>
<accession>A0A3S4UY80</accession>
<evidence type="ECO:0000313" key="2">
    <source>
        <dbReference type="EMBL" id="VEH95160.1"/>
    </source>
</evidence>
<dbReference type="Pfam" id="PF04134">
    <property type="entry name" value="DCC1-like"/>
    <property type="match status" value="1"/>
</dbReference>
<dbReference type="GO" id="GO:0015035">
    <property type="term" value="F:protein-disulfide reductase activity"/>
    <property type="evidence" value="ECO:0007669"/>
    <property type="project" value="InterPro"/>
</dbReference>
<proteinExistence type="predicted"/>
<dbReference type="PANTHER" id="PTHR33639">
    <property type="entry name" value="THIOL-DISULFIDE OXIDOREDUCTASE DCC"/>
    <property type="match status" value="1"/>
</dbReference>
<dbReference type="Proteomes" id="UP000270036">
    <property type="component" value="Chromosome"/>
</dbReference>
<dbReference type="KEGG" id="cant:NCTC13489_00093"/>
<evidence type="ECO:0000313" key="1">
    <source>
        <dbReference type="EMBL" id="KEY20135.1"/>
    </source>
</evidence>
<dbReference type="InterPro" id="IPR052927">
    <property type="entry name" value="DCC_oxidoreductase"/>
</dbReference>
<dbReference type="RefSeq" id="WP_034716865.1">
    <property type="nucleotide sequence ID" value="NZ_FOIX01000002.1"/>
</dbReference>
<keyword evidence="3" id="KW-1185">Reference proteome</keyword>
<protein>
    <submittedName>
        <fullName evidence="2">Protein of uncharacterized function, DUF393</fullName>
    </submittedName>
    <submittedName>
        <fullName evidence="1">Thiol-disulfide oxidoreductase</fullName>
    </submittedName>
</protein>
<dbReference type="InterPro" id="IPR007263">
    <property type="entry name" value="DCC1-like"/>
</dbReference>
<reference evidence="2 4" key="2">
    <citation type="submission" date="2018-12" db="EMBL/GenBank/DDBJ databases">
        <authorList>
            <consortium name="Pathogen Informatics"/>
        </authorList>
    </citation>
    <scope>NUCLEOTIDE SEQUENCE [LARGE SCALE GENOMIC DNA]</scope>
    <source>
        <strain evidence="2 4">NCTC13489</strain>
    </source>
</reference>
<evidence type="ECO:0000313" key="4">
    <source>
        <dbReference type="Proteomes" id="UP000270036"/>
    </source>
</evidence>
<sequence>MSTVDSTKYYVFYDGECGFCDFWVHWILKKDAKNNFLFASLQSDFGQQFLSERNLELKNLDTLYLWKPERFYLQKSEAVFKITEIIGGTYKLISYLKFLPTALGDFFYDRVAANRKKLASEACEIPTAEERKKFIS</sequence>
<dbReference type="OrthoDB" id="9785438at2"/>
<dbReference type="Proteomes" id="UP000028349">
    <property type="component" value="Unassembled WGS sequence"/>
</dbReference>
<dbReference type="EMBL" id="LR134441">
    <property type="protein sequence ID" value="VEH95160.1"/>
    <property type="molecule type" value="Genomic_DNA"/>
</dbReference>
<name>A0A3S4UY80_9FLAO</name>
<dbReference type="EMBL" id="JPEP01000001">
    <property type="protein sequence ID" value="KEY20135.1"/>
    <property type="molecule type" value="Genomic_DNA"/>
</dbReference>
<dbReference type="STRING" id="266748.HY04_02670"/>